<dbReference type="PANTHER" id="PTHR43586:SF8">
    <property type="entry name" value="CYSTEINE DESULFURASE 1, CHLOROPLASTIC"/>
    <property type="match status" value="1"/>
</dbReference>
<organism evidence="10 11">
    <name type="scientific">Gemelliphila palaticanis</name>
    <dbReference type="NCBI Taxonomy" id="81950"/>
    <lineage>
        <taxon>Bacteria</taxon>
        <taxon>Bacillati</taxon>
        <taxon>Bacillota</taxon>
        <taxon>Bacilli</taxon>
        <taxon>Bacillales</taxon>
        <taxon>Gemellaceae</taxon>
        <taxon>Gemelliphila</taxon>
    </lineage>
</organism>
<evidence type="ECO:0000256" key="6">
    <source>
        <dbReference type="ARBA" id="ARBA00050776"/>
    </source>
</evidence>
<dbReference type="EC" id="2.8.1.7" evidence="3 8"/>
<dbReference type="PANTHER" id="PTHR43586">
    <property type="entry name" value="CYSTEINE DESULFURASE"/>
    <property type="match status" value="1"/>
</dbReference>
<comment type="similarity">
    <text evidence="2 8">Belongs to the class-V pyridoxal-phosphate-dependent aminotransferase family. Csd subfamily.</text>
</comment>
<name>A0ABX2SY87_9BACL</name>
<comment type="function">
    <text evidence="8">Catalyzes the removal of elemental sulfur and selenium atoms from L-cysteine, L-cystine, L-selenocysteine, and L-selenocystine to produce L-alanine.</text>
</comment>
<proteinExistence type="inferred from homology"/>
<evidence type="ECO:0000256" key="5">
    <source>
        <dbReference type="ARBA" id="ARBA00022898"/>
    </source>
</evidence>
<dbReference type="CDD" id="cd06453">
    <property type="entry name" value="SufS_like"/>
    <property type="match status" value="1"/>
</dbReference>
<dbReference type="Pfam" id="PF00266">
    <property type="entry name" value="Aminotran_5"/>
    <property type="match status" value="1"/>
</dbReference>
<reference evidence="10 11" key="1">
    <citation type="submission" date="2020-07" db="EMBL/GenBank/DDBJ databases">
        <title>MOT database genomes.</title>
        <authorList>
            <person name="Joseph S."/>
            <person name="Aduse-Opoku J."/>
            <person name="Hashim A."/>
            <person name="Wade W."/>
            <person name="Curtis M."/>
        </authorList>
    </citation>
    <scope>NUCLEOTIDE SEQUENCE [LARGE SCALE GENOMIC DNA]</scope>
    <source>
        <strain evidence="10 11">CIP 106318</strain>
    </source>
</reference>
<evidence type="ECO:0000256" key="2">
    <source>
        <dbReference type="ARBA" id="ARBA00010447"/>
    </source>
</evidence>
<dbReference type="Proteomes" id="UP000531840">
    <property type="component" value="Unassembled WGS sequence"/>
</dbReference>
<comment type="catalytic activity">
    <reaction evidence="6 8">
        <text>(sulfur carrier)-H + L-cysteine = (sulfur carrier)-SH + L-alanine</text>
        <dbReference type="Rhea" id="RHEA:43892"/>
        <dbReference type="Rhea" id="RHEA-COMP:14737"/>
        <dbReference type="Rhea" id="RHEA-COMP:14739"/>
        <dbReference type="ChEBI" id="CHEBI:29917"/>
        <dbReference type="ChEBI" id="CHEBI:35235"/>
        <dbReference type="ChEBI" id="CHEBI:57972"/>
        <dbReference type="ChEBI" id="CHEBI:64428"/>
        <dbReference type="EC" id="2.8.1.7"/>
    </reaction>
</comment>
<dbReference type="InterPro" id="IPR015424">
    <property type="entry name" value="PyrdxlP-dep_Trfase"/>
</dbReference>
<dbReference type="SUPFAM" id="SSF53383">
    <property type="entry name" value="PLP-dependent transferases"/>
    <property type="match status" value="1"/>
</dbReference>
<evidence type="ECO:0000313" key="10">
    <source>
        <dbReference type="EMBL" id="NYS47270.1"/>
    </source>
</evidence>
<dbReference type="EMBL" id="JACBYF010000004">
    <property type="protein sequence ID" value="NYS47270.1"/>
    <property type="molecule type" value="Genomic_DNA"/>
</dbReference>
<evidence type="ECO:0000259" key="9">
    <source>
        <dbReference type="Pfam" id="PF00266"/>
    </source>
</evidence>
<dbReference type="PROSITE" id="PS00595">
    <property type="entry name" value="AA_TRANSFER_CLASS_5"/>
    <property type="match status" value="1"/>
</dbReference>
<sequence>MDIEKIRSNFPILNRKINGNNLVFLDNAATTQKPNKVIDAISDYYKNYNSNIHRSVYTLGNESEVIYNKSKKVVQNFINAKYPEEIIYTSGTTQSLNNISRMLEDYLQEDDEIIITNMEHHANLVPWQELALRKKAKLVYLEIENDGTISLEKLTKLINDKTKILSITYASNVLGTINPVVEIGNLLKDKNIFYIVDAAQAAPHLKINVQEINCDFLVFSGHKMCGPTGIGVLYGKKELLEKISPVNFGGGMISIVDKYKSTWADLPNKFEPGTPLLAEAVGLMAAIEYINDIGIENIENYTQKLTTYLFEKMSEIEGITIYGSKDPSNRVSLISFNLDGVHPHDLASFLDEKAICVRAGHQCTQQLLNSLSTFSVSRVSIYFYNTIEEIDLFVKTLIEIKEFFKNELF</sequence>
<dbReference type="InterPro" id="IPR016454">
    <property type="entry name" value="Cysteine_dSase"/>
</dbReference>
<feature type="domain" description="Aminotransferase class V" evidence="9">
    <location>
        <begin position="23"/>
        <end position="393"/>
    </location>
</feature>
<accession>A0ABX2SY87</accession>
<comment type="cofactor">
    <cofactor evidence="1 7">
        <name>pyridoxal 5'-phosphate</name>
        <dbReference type="ChEBI" id="CHEBI:597326"/>
    </cofactor>
</comment>
<evidence type="ECO:0000256" key="8">
    <source>
        <dbReference type="RuleBase" id="RU004506"/>
    </source>
</evidence>
<dbReference type="NCBIfam" id="TIGR01979">
    <property type="entry name" value="sufS"/>
    <property type="match status" value="1"/>
</dbReference>
<dbReference type="InterPro" id="IPR000192">
    <property type="entry name" value="Aminotrans_V_dom"/>
</dbReference>
<dbReference type="PIRSF" id="PIRSF005572">
    <property type="entry name" value="NifS"/>
    <property type="match status" value="1"/>
</dbReference>
<evidence type="ECO:0000256" key="4">
    <source>
        <dbReference type="ARBA" id="ARBA00022679"/>
    </source>
</evidence>
<keyword evidence="4 8" id="KW-0808">Transferase</keyword>
<dbReference type="InterPro" id="IPR015421">
    <property type="entry name" value="PyrdxlP-dep_Trfase_major"/>
</dbReference>
<dbReference type="InterPro" id="IPR020578">
    <property type="entry name" value="Aminotrans_V_PyrdxlP_BS"/>
</dbReference>
<evidence type="ECO:0000256" key="7">
    <source>
        <dbReference type="RuleBase" id="RU004504"/>
    </source>
</evidence>
<protein>
    <recommendedName>
        <fullName evidence="3 8">Cysteine desulfurase</fullName>
        <ecNumber evidence="3 8">2.8.1.7</ecNumber>
    </recommendedName>
</protein>
<dbReference type="InterPro" id="IPR015422">
    <property type="entry name" value="PyrdxlP-dep_Trfase_small"/>
</dbReference>
<dbReference type="Gene3D" id="3.90.1150.10">
    <property type="entry name" value="Aspartate Aminotransferase, domain 1"/>
    <property type="match status" value="1"/>
</dbReference>
<dbReference type="InterPro" id="IPR010970">
    <property type="entry name" value="Cys_dSase_SufS"/>
</dbReference>
<gene>
    <name evidence="10" type="primary">sufS</name>
    <name evidence="10" type="ORF">HZY85_03550</name>
</gene>
<comment type="caution">
    <text evidence="10">The sequence shown here is derived from an EMBL/GenBank/DDBJ whole genome shotgun (WGS) entry which is preliminary data.</text>
</comment>
<evidence type="ECO:0000256" key="1">
    <source>
        <dbReference type="ARBA" id="ARBA00001933"/>
    </source>
</evidence>
<evidence type="ECO:0000313" key="11">
    <source>
        <dbReference type="Proteomes" id="UP000531840"/>
    </source>
</evidence>
<dbReference type="RefSeq" id="WP_179940941.1">
    <property type="nucleotide sequence ID" value="NZ_JACBYF010000004.1"/>
</dbReference>
<dbReference type="Gene3D" id="3.40.640.10">
    <property type="entry name" value="Type I PLP-dependent aspartate aminotransferase-like (Major domain)"/>
    <property type="match status" value="1"/>
</dbReference>
<keyword evidence="11" id="KW-1185">Reference proteome</keyword>
<evidence type="ECO:0000256" key="3">
    <source>
        <dbReference type="ARBA" id="ARBA00012239"/>
    </source>
</evidence>
<keyword evidence="5 8" id="KW-0663">Pyridoxal phosphate</keyword>